<dbReference type="GO" id="GO:0042026">
    <property type="term" value="P:protein refolding"/>
    <property type="evidence" value="ECO:0007669"/>
    <property type="project" value="TreeGrafter"/>
</dbReference>
<dbReference type="PIRSF" id="PIRSF005261">
    <property type="entry name" value="Heat_shock_Hsp33"/>
    <property type="match status" value="1"/>
</dbReference>
<comment type="caution">
    <text evidence="7">The sequence shown here is derived from an EMBL/GenBank/DDBJ whole genome shotgun (WGS) entry which is preliminary data.</text>
</comment>
<dbReference type="GO" id="GO:0051082">
    <property type="term" value="F:unfolded protein binding"/>
    <property type="evidence" value="ECO:0007669"/>
    <property type="project" value="UniProtKB-UniRule"/>
</dbReference>
<organism evidence="7 8">
    <name type="scientific">Plesiomonas shigelloides</name>
    <name type="common">Aeromonas shigelloides</name>
    <dbReference type="NCBI Taxonomy" id="703"/>
    <lineage>
        <taxon>Bacteria</taxon>
        <taxon>Pseudomonadati</taxon>
        <taxon>Pseudomonadota</taxon>
        <taxon>Gammaproteobacteria</taxon>
        <taxon>Enterobacterales</taxon>
        <taxon>Enterobacteriaceae</taxon>
        <taxon>Plesiomonas</taxon>
    </lineage>
</organism>
<dbReference type="EMBL" id="JAFNAA010000003">
    <property type="protein sequence ID" value="MBO1107283.1"/>
    <property type="molecule type" value="Genomic_DNA"/>
</dbReference>
<dbReference type="Proteomes" id="UP000664658">
    <property type="component" value="Unassembled WGS sequence"/>
</dbReference>
<keyword evidence="3 6" id="KW-1015">Disulfide bond</keyword>
<keyword evidence="1 6" id="KW-0963">Cytoplasm</keyword>
<dbReference type="InterPro" id="IPR000397">
    <property type="entry name" value="Heat_shock_Hsp33"/>
</dbReference>
<comment type="PTM">
    <text evidence="6">Under oxidizing conditions two disulfide bonds are formed involving the reactive cysteines. Under reducing conditions zinc is bound to the reactive cysteines and the protein is inactive.</text>
</comment>
<dbReference type="PANTHER" id="PTHR30111:SF1">
    <property type="entry name" value="33 KDA CHAPERONIN"/>
    <property type="match status" value="1"/>
</dbReference>
<dbReference type="SUPFAM" id="SSF64397">
    <property type="entry name" value="Hsp33 domain"/>
    <property type="match status" value="1"/>
</dbReference>
<sequence length="293" mass="32713">MHNHDQLHRYLFDKVSVRGELVRVSETYRRMLDNHTYPQPVQKLLGEMLVATSLLTATLKFEGTITVQLQGDGPLKLAVINGDNNQQLRGVARLQGEISDDMSLHQMIGQGHLVITITPEQGERYQGIVALEGETLAECLEAYFAQSEQLPTRLFLLTGECQSQPVAGGMLLQVLPDDKGQAEEFEHLSQLTSTVKAEELFGLDAEEVLYRLYHQEEVTVYPAQDVVFKCTCSAERSAAAILTVDPAEIEQILAENGEIDMHCDYCGAHYRFDAMDIQALRNGSHINSSNQLH</sequence>
<dbReference type="InterPro" id="IPR016154">
    <property type="entry name" value="Heat_shock_Hsp33_C"/>
</dbReference>
<dbReference type="PANTHER" id="PTHR30111">
    <property type="entry name" value="33 KDA CHAPERONIN"/>
    <property type="match status" value="1"/>
</dbReference>
<accession>A0A8I1W4C5</accession>
<evidence type="ECO:0000256" key="2">
    <source>
        <dbReference type="ARBA" id="ARBA00022833"/>
    </source>
</evidence>
<evidence type="ECO:0000256" key="6">
    <source>
        <dbReference type="HAMAP-Rule" id="MF_00117"/>
    </source>
</evidence>
<dbReference type="CDD" id="cd00498">
    <property type="entry name" value="Hsp33"/>
    <property type="match status" value="1"/>
</dbReference>
<gene>
    <name evidence="6 7" type="primary">hslO</name>
    <name evidence="7" type="ORF">J2R62_03450</name>
</gene>
<comment type="similarity">
    <text evidence="6">Belongs to the HSP33 family.</text>
</comment>
<evidence type="ECO:0000256" key="4">
    <source>
        <dbReference type="ARBA" id="ARBA00023186"/>
    </source>
</evidence>
<evidence type="ECO:0000256" key="3">
    <source>
        <dbReference type="ARBA" id="ARBA00023157"/>
    </source>
</evidence>
<comment type="subcellular location">
    <subcellularLocation>
        <location evidence="6">Cytoplasm</location>
    </subcellularLocation>
</comment>
<evidence type="ECO:0000256" key="1">
    <source>
        <dbReference type="ARBA" id="ARBA00022490"/>
    </source>
</evidence>
<dbReference type="Gene3D" id="1.10.287.480">
    <property type="entry name" value="helix hairpin bin"/>
    <property type="match status" value="1"/>
</dbReference>
<feature type="disulfide bond" description="Redox-active" evidence="6">
    <location>
        <begin position="263"/>
        <end position="266"/>
    </location>
</feature>
<evidence type="ECO:0000256" key="5">
    <source>
        <dbReference type="ARBA" id="ARBA00023284"/>
    </source>
</evidence>
<dbReference type="InterPro" id="IPR023212">
    <property type="entry name" value="Hsp33_helix_hairpin_bin_dom_sf"/>
</dbReference>
<dbReference type="Pfam" id="PF01430">
    <property type="entry name" value="HSP33"/>
    <property type="match status" value="1"/>
</dbReference>
<keyword evidence="2 6" id="KW-0862">Zinc</keyword>
<dbReference type="Gene3D" id="3.55.30.10">
    <property type="entry name" value="Hsp33 domain"/>
    <property type="match status" value="1"/>
</dbReference>
<feature type="disulfide bond" description="Redox-active" evidence="6">
    <location>
        <begin position="230"/>
        <end position="232"/>
    </location>
</feature>
<dbReference type="AlphaFoldDB" id="A0A8I1W4C5"/>
<dbReference type="RefSeq" id="WP_207541633.1">
    <property type="nucleotide sequence ID" value="NZ_JAFNAA010000003.1"/>
</dbReference>
<evidence type="ECO:0000313" key="7">
    <source>
        <dbReference type="EMBL" id="MBO1107283.1"/>
    </source>
</evidence>
<dbReference type="Gene3D" id="3.90.1280.10">
    <property type="entry name" value="HSP33 redox switch-like"/>
    <property type="match status" value="1"/>
</dbReference>
<dbReference type="GO" id="GO:0005737">
    <property type="term" value="C:cytoplasm"/>
    <property type="evidence" value="ECO:0007669"/>
    <property type="project" value="UniProtKB-SubCell"/>
</dbReference>
<protein>
    <recommendedName>
        <fullName evidence="6">33 kDa chaperonin</fullName>
    </recommendedName>
    <alternativeName>
        <fullName evidence="6">Heat shock protein 33 homolog</fullName>
        <shortName evidence="6">HSP33</shortName>
    </alternativeName>
</protein>
<dbReference type="InterPro" id="IPR016153">
    <property type="entry name" value="Heat_shock_Hsp33_N"/>
</dbReference>
<dbReference type="NCBIfam" id="NF001033">
    <property type="entry name" value="PRK00114.1"/>
    <property type="match status" value="1"/>
</dbReference>
<comment type="function">
    <text evidence="6">Redox regulated molecular chaperone. Protects both thermally unfolding and oxidatively damaged proteins from irreversible aggregation. Plays an important role in the bacterial defense system toward oxidative stress.</text>
</comment>
<keyword evidence="4 6" id="KW-0143">Chaperone</keyword>
<dbReference type="HAMAP" id="MF_00117">
    <property type="entry name" value="HslO"/>
    <property type="match status" value="1"/>
</dbReference>
<proteinExistence type="inferred from homology"/>
<keyword evidence="5 6" id="KW-0676">Redox-active center</keyword>
<dbReference type="SUPFAM" id="SSF118352">
    <property type="entry name" value="HSP33 redox switch-like"/>
    <property type="match status" value="1"/>
</dbReference>
<dbReference type="GO" id="GO:0044183">
    <property type="term" value="F:protein folding chaperone"/>
    <property type="evidence" value="ECO:0007669"/>
    <property type="project" value="TreeGrafter"/>
</dbReference>
<evidence type="ECO:0000313" key="8">
    <source>
        <dbReference type="Proteomes" id="UP000664658"/>
    </source>
</evidence>
<name>A0A8I1W4C5_PLESH</name>
<reference evidence="7" key="1">
    <citation type="submission" date="2021-03" db="EMBL/GenBank/DDBJ databases">
        <title>Plesiomonas shigelloides zfcc0051, isolated from zebrafish feces.</title>
        <authorList>
            <person name="Vanderhoek Z."/>
            <person name="Gaulke C."/>
        </authorList>
    </citation>
    <scope>NUCLEOTIDE SEQUENCE</scope>
    <source>
        <strain evidence="7">Zfcc0051</strain>
    </source>
</reference>